<dbReference type="OrthoDB" id="3222at2759"/>
<dbReference type="RefSeq" id="XP_018188929.1">
    <property type="nucleotide sequence ID" value="XM_018334236.1"/>
</dbReference>
<proteinExistence type="inferred from homology"/>
<dbReference type="GO" id="GO:0016020">
    <property type="term" value="C:membrane"/>
    <property type="evidence" value="ECO:0007669"/>
    <property type="project" value="UniProtKB-SubCell"/>
</dbReference>
<dbReference type="GO" id="GO:0015267">
    <property type="term" value="F:channel activity"/>
    <property type="evidence" value="ECO:0007669"/>
    <property type="project" value="InterPro"/>
</dbReference>
<evidence type="ECO:0000256" key="3">
    <source>
        <dbReference type="ARBA" id="ARBA00022989"/>
    </source>
</evidence>
<sequence>MECLFTRRMGLSRIMERRKFIAATLLIYLSGLIDTTLTNFDTVIIAPFVGISNIFLLALFIMAAGPGSGGHINQTITFATLLTGFTGFSRAILYMTAQTAGAALAGGVLRGAYGKARIEKYHGGGCFIDPNTVSSGQALLIEVVSSFTLLFLSFGVGLDPRQARLYGAYIGPLAVGCVLGLVTFASAGIVPGYTGASMFPGRCFAFAIARGNFSNQWVWWVGPIGGSFLQAFTYWVAPPYHSAPVPDAARERKETMA</sequence>
<dbReference type="SUPFAM" id="SSF81338">
    <property type="entry name" value="Aquaporin-like"/>
    <property type="match status" value="1"/>
</dbReference>
<feature type="transmembrane region" description="Helical" evidence="6">
    <location>
        <begin position="44"/>
        <end position="64"/>
    </location>
</feature>
<feature type="transmembrane region" description="Helical" evidence="6">
    <location>
        <begin position="165"/>
        <end position="190"/>
    </location>
</feature>
<feature type="transmembrane region" description="Helical" evidence="6">
    <location>
        <begin position="138"/>
        <end position="158"/>
    </location>
</feature>
<evidence type="ECO:0000256" key="2">
    <source>
        <dbReference type="ARBA" id="ARBA00022692"/>
    </source>
</evidence>
<feature type="transmembrane region" description="Helical" evidence="6">
    <location>
        <begin position="20"/>
        <end position="38"/>
    </location>
</feature>
<keyword evidence="5" id="KW-0813">Transport</keyword>
<keyword evidence="4 6" id="KW-0472">Membrane</keyword>
<feature type="transmembrane region" description="Helical" evidence="6">
    <location>
        <begin position="76"/>
        <end position="97"/>
    </location>
</feature>
<evidence type="ECO:0000256" key="1">
    <source>
        <dbReference type="ARBA" id="ARBA00004141"/>
    </source>
</evidence>
<dbReference type="OMA" id="WRICQIF"/>
<reference evidence="7 8" key="1">
    <citation type="journal article" date="2016" name="Fungal Biol.">
        <title>The genome of Xylona heveae provides a window into fungal endophytism.</title>
        <authorList>
            <person name="Gazis R."/>
            <person name="Kuo A."/>
            <person name="Riley R."/>
            <person name="LaButti K."/>
            <person name="Lipzen A."/>
            <person name="Lin J."/>
            <person name="Amirebrahimi M."/>
            <person name="Hesse C.N."/>
            <person name="Spatafora J.W."/>
            <person name="Henrissat B."/>
            <person name="Hainaut M."/>
            <person name="Grigoriev I.V."/>
            <person name="Hibbett D.S."/>
        </authorList>
    </citation>
    <scope>NUCLEOTIDE SEQUENCE [LARGE SCALE GENOMIC DNA]</scope>
    <source>
        <strain evidence="7 8">TC161</strain>
    </source>
</reference>
<dbReference type="Proteomes" id="UP000076632">
    <property type="component" value="Unassembled WGS sequence"/>
</dbReference>
<evidence type="ECO:0000256" key="4">
    <source>
        <dbReference type="ARBA" id="ARBA00023136"/>
    </source>
</evidence>
<dbReference type="AlphaFoldDB" id="A0A165HE63"/>
<dbReference type="PANTHER" id="PTHR47002:SF2">
    <property type="entry name" value="AQUAPORIN AQPAE.A-LIKE"/>
    <property type="match status" value="1"/>
</dbReference>
<dbReference type="InterPro" id="IPR023271">
    <property type="entry name" value="Aquaporin-like"/>
</dbReference>
<evidence type="ECO:0000256" key="6">
    <source>
        <dbReference type="SAM" id="Phobius"/>
    </source>
</evidence>
<organism evidence="7 8">
    <name type="scientific">Xylona heveae (strain CBS 132557 / TC161)</name>
    <dbReference type="NCBI Taxonomy" id="1328760"/>
    <lineage>
        <taxon>Eukaryota</taxon>
        <taxon>Fungi</taxon>
        <taxon>Dikarya</taxon>
        <taxon>Ascomycota</taxon>
        <taxon>Pezizomycotina</taxon>
        <taxon>Xylonomycetes</taxon>
        <taxon>Xylonales</taxon>
        <taxon>Xylonaceae</taxon>
        <taxon>Xylona</taxon>
    </lineage>
</organism>
<gene>
    <name evidence="7" type="ORF">L228DRAFT_260214</name>
</gene>
<comment type="similarity">
    <text evidence="5">Belongs to the MIP/aquaporin (TC 1.A.8) family.</text>
</comment>
<dbReference type="GeneID" id="28899373"/>
<feature type="transmembrane region" description="Helical" evidence="6">
    <location>
        <begin position="217"/>
        <end position="237"/>
    </location>
</feature>
<dbReference type="Pfam" id="PF00230">
    <property type="entry name" value="MIP"/>
    <property type="match status" value="1"/>
</dbReference>
<protein>
    <submittedName>
        <fullName evidence="7">Aquaporin-like protein</fullName>
    </submittedName>
</protein>
<dbReference type="PRINTS" id="PR00783">
    <property type="entry name" value="MINTRINSICP"/>
</dbReference>
<keyword evidence="8" id="KW-1185">Reference proteome</keyword>
<keyword evidence="3 6" id="KW-1133">Transmembrane helix</keyword>
<name>A0A165HE63_XYLHT</name>
<evidence type="ECO:0000256" key="5">
    <source>
        <dbReference type="RuleBase" id="RU000477"/>
    </source>
</evidence>
<accession>A0A165HE63</accession>
<dbReference type="Gene3D" id="1.20.1080.10">
    <property type="entry name" value="Glycerol uptake facilitator protein"/>
    <property type="match status" value="1"/>
</dbReference>
<evidence type="ECO:0000313" key="7">
    <source>
        <dbReference type="EMBL" id="KZF23374.1"/>
    </source>
</evidence>
<comment type="subcellular location">
    <subcellularLocation>
        <location evidence="1">Membrane</location>
        <topology evidence="1">Multi-pass membrane protein</topology>
    </subcellularLocation>
</comment>
<keyword evidence="2 5" id="KW-0812">Transmembrane</keyword>
<dbReference type="STRING" id="1328760.A0A165HE63"/>
<dbReference type="InterPro" id="IPR000425">
    <property type="entry name" value="MIP"/>
</dbReference>
<dbReference type="EMBL" id="KV407457">
    <property type="protein sequence ID" value="KZF23374.1"/>
    <property type="molecule type" value="Genomic_DNA"/>
</dbReference>
<dbReference type="PANTHER" id="PTHR47002">
    <property type="entry name" value="AQUAPORIN-LIKE"/>
    <property type="match status" value="1"/>
</dbReference>
<dbReference type="InParanoid" id="A0A165HE63"/>
<evidence type="ECO:0000313" key="8">
    <source>
        <dbReference type="Proteomes" id="UP000076632"/>
    </source>
</evidence>